<proteinExistence type="predicted"/>
<protein>
    <recommendedName>
        <fullName evidence="3">F-box domain-containing protein</fullName>
    </recommendedName>
</protein>
<evidence type="ECO:0000313" key="1">
    <source>
        <dbReference type="EMBL" id="KAG0317288.1"/>
    </source>
</evidence>
<comment type="caution">
    <text evidence="1">The sequence shown here is derived from an EMBL/GenBank/DDBJ whole genome shotgun (WGS) entry which is preliminary data.</text>
</comment>
<gene>
    <name evidence="1" type="ORF">BGZ99_006404</name>
</gene>
<dbReference type="AlphaFoldDB" id="A0A9P6RGJ4"/>
<evidence type="ECO:0000313" key="2">
    <source>
        <dbReference type="Proteomes" id="UP000738325"/>
    </source>
</evidence>
<sequence length="787" mass="91706">MKLHALLLRGKEDGSSCPVQPRTLIGLSETLLPEILEVIFSNLSQHTIHTSVILVCKHWYISGYRLLRRRSVWSDNWLSAPDPHAWRRDLERYNSLALYINFANWGSRSRYRFATSPEKDPFRTIEQHEQEDQPSPTHLRELVVRGSMDFELQLHQPLLPYFRVLRILRLEQDSTAPLDIGTILRHCVNLNEFHLAPRERYQRRWSGGVPLLLSSGQGSLVGEHQEDVQTALPLPTLNLRQFVVRYALASVQTLLAIINAAPDLRVFSFTAPHTHVLNTLLNDTNAQYAPMLRQAGVKELDYEGRSLLYARIPQACPMIYKVHIMQHEARMEFQEIKEMVKQFSKCEEWAFEGWALMCAKQSMDEEEQLEAGDFMTDEPVDAAEPAEGSALAAADANSSSSESISAALASFRATHSMIRLRHLCHEVNRLTSLEIDMEKYCSREPEYSDLSDAIHWFLCDSPLLLHLKAPRVSYFTKYMNFGVSRGNNDAKDRLLHMEMQTLMFWQRNSDLQCDPTSATNGNAPVFNNPPTRRIWACRSLQTLQLTFCADQSDFDYRHSARILFGYLSLVCPNLRELWVTHRAITLDMAGGLCLLSRLEMLEKLTLEVELTPSTKTNPKLNFWWMASENKENWTQRWKLRRLIRREVRLWSDYPTPTSEEPQIRQQRVIQNCRLDEHVNEKDDTFIIQELSRVTQLSTLAKFIKELMRKRWLDDGAQVENAQRDSVWPRLDEMSIVGSWRYASYYVDRHYSYIDHCRNSQREREELIGTLRNWLPRVQCDLSWVDYR</sequence>
<dbReference type="OrthoDB" id="2448232at2759"/>
<dbReference type="Gene3D" id="1.20.1280.50">
    <property type="match status" value="1"/>
</dbReference>
<reference evidence="1" key="1">
    <citation type="journal article" date="2020" name="Fungal Divers.">
        <title>Resolving the Mortierellaceae phylogeny through synthesis of multi-gene phylogenetics and phylogenomics.</title>
        <authorList>
            <person name="Vandepol N."/>
            <person name="Liber J."/>
            <person name="Desiro A."/>
            <person name="Na H."/>
            <person name="Kennedy M."/>
            <person name="Barry K."/>
            <person name="Grigoriev I.V."/>
            <person name="Miller A.N."/>
            <person name="O'Donnell K."/>
            <person name="Stajich J.E."/>
            <person name="Bonito G."/>
        </authorList>
    </citation>
    <scope>NUCLEOTIDE SEQUENCE</scope>
    <source>
        <strain evidence="1">REB-010B</strain>
    </source>
</reference>
<dbReference type="EMBL" id="JAAAIP010000431">
    <property type="protein sequence ID" value="KAG0317288.1"/>
    <property type="molecule type" value="Genomic_DNA"/>
</dbReference>
<name>A0A9P6RGJ4_9FUNG</name>
<evidence type="ECO:0008006" key="3">
    <source>
        <dbReference type="Google" id="ProtNLM"/>
    </source>
</evidence>
<accession>A0A9P6RGJ4</accession>
<keyword evidence="2" id="KW-1185">Reference proteome</keyword>
<organism evidence="1 2">
    <name type="scientific">Dissophora globulifera</name>
    <dbReference type="NCBI Taxonomy" id="979702"/>
    <lineage>
        <taxon>Eukaryota</taxon>
        <taxon>Fungi</taxon>
        <taxon>Fungi incertae sedis</taxon>
        <taxon>Mucoromycota</taxon>
        <taxon>Mortierellomycotina</taxon>
        <taxon>Mortierellomycetes</taxon>
        <taxon>Mortierellales</taxon>
        <taxon>Mortierellaceae</taxon>
        <taxon>Dissophora</taxon>
    </lineage>
</organism>
<dbReference type="Proteomes" id="UP000738325">
    <property type="component" value="Unassembled WGS sequence"/>
</dbReference>